<name>A0A9J6QP34_9FIRM</name>
<reference evidence="2" key="1">
    <citation type="submission" date="2022-09" db="EMBL/GenBank/DDBJ databases">
        <title>Culturomic study of gut microbiota in children with autism spectrum disorder.</title>
        <authorList>
            <person name="Efimov B.A."/>
            <person name="Chaplin A.V."/>
            <person name="Sokolova S.R."/>
            <person name="Pikina A.P."/>
            <person name="Korzhanova M."/>
            <person name="Belova V."/>
            <person name="Korostin D."/>
        </authorList>
    </citation>
    <scope>NUCLEOTIDE SEQUENCE</scope>
    <source>
        <strain evidence="2">ASD5510</strain>
    </source>
</reference>
<dbReference type="Proteomes" id="UP001065549">
    <property type="component" value="Unassembled WGS sequence"/>
</dbReference>
<dbReference type="Pfam" id="PF12645">
    <property type="entry name" value="HTH_16"/>
    <property type="match status" value="1"/>
</dbReference>
<keyword evidence="3" id="KW-1185">Reference proteome</keyword>
<evidence type="ECO:0000259" key="1">
    <source>
        <dbReference type="Pfam" id="PF12645"/>
    </source>
</evidence>
<proteinExistence type="predicted"/>
<sequence length="80" mass="9039">MSKVKSGEKKLVSAELINLAVSGDEIAINKILEHYSGYIDRLSKQDVQDEFGNLRFIGDPYLKRLLETQLIVAILKFKVS</sequence>
<dbReference type="EMBL" id="JAOSHN010000004">
    <property type="protein sequence ID" value="MCU7378953.1"/>
    <property type="molecule type" value="Genomic_DNA"/>
</dbReference>
<evidence type="ECO:0000313" key="3">
    <source>
        <dbReference type="Proteomes" id="UP001065549"/>
    </source>
</evidence>
<organism evidence="2 3">
    <name type="scientific">Hominibacterium faecale</name>
    <dbReference type="NCBI Taxonomy" id="2839743"/>
    <lineage>
        <taxon>Bacteria</taxon>
        <taxon>Bacillati</taxon>
        <taxon>Bacillota</taxon>
        <taxon>Clostridia</taxon>
        <taxon>Peptostreptococcales</taxon>
        <taxon>Anaerovoracaceae</taxon>
        <taxon>Hominibacterium</taxon>
    </lineage>
</organism>
<evidence type="ECO:0000313" key="2">
    <source>
        <dbReference type="EMBL" id="MCU7378953.1"/>
    </source>
</evidence>
<protein>
    <submittedName>
        <fullName evidence="2">Helix-turn-helix domain-containing protein</fullName>
    </submittedName>
</protein>
<comment type="caution">
    <text evidence="2">The sequence shown here is derived from an EMBL/GenBank/DDBJ whole genome shotgun (WGS) entry which is preliminary data.</text>
</comment>
<dbReference type="RefSeq" id="WP_269478555.1">
    <property type="nucleotide sequence ID" value="NZ_JAOSHN010000004.1"/>
</dbReference>
<accession>A0A9J6QP34</accession>
<gene>
    <name evidence="2" type="ORF">OBO34_11355</name>
</gene>
<dbReference type="AlphaFoldDB" id="A0A9J6QP34"/>
<feature type="domain" description="Helix-turn-helix conjugative transposon-like" evidence="1">
    <location>
        <begin position="15"/>
        <end position="78"/>
    </location>
</feature>
<dbReference type="InterPro" id="IPR024760">
    <property type="entry name" value="HTH_dom_conjug_TS-like"/>
</dbReference>